<dbReference type="Pfam" id="PF00733">
    <property type="entry name" value="Asn_synthase"/>
    <property type="match status" value="1"/>
</dbReference>
<keyword evidence="5 9" id="KW-0067">ATP-binding</keyword>
<feature type="binding site" evidence="9">
    <location>
        <position position="292"/>
    </location>
    <ligand>
        <name>ATP</name>
        <dbReference type="ChEBI" id="CHEBI:30616"/>
    </ligand>
</feature>
<dbReference type="PROSITE" id="PS51278">
    <property type="entry name" value="GATASE_TYPE_2"/>
    <property type="match status" value="1"/>
</dbReference>
<evidence type="ECO:0000256" key="6">
    <source>
        <dbReference type="ARBA" id="ARBA00022962"/>
    </source>
</evidence>
<evidence type="ECO:0000256" key="9">
    <source>
        <dbReference type="PIRSR" id="PIRSR001589-2"/>
    </source>
</evidence>
<organism evidence="12 13">
    <name type="scientific">Zooshikella ganghwensis</name>
    <dbReference type="NCBI Taxonomy" id="202772"/>
    <lineage>
        <taxon>Bacteria</taxon>
        <taxon>Pseudomonadati</taxon>
        <taxon>Pseudomonadota</taxon>
        <taxon>Gammaproteobacteria</taxon>
        <taxon>Oceanospirillales</taxon>
        <taxon>Zooshikellaceae</taxon>
        <taxon>Zooshikella</taxon>
    </lineage>
</organism>
<dbReference type="SUPFAM" id="SSF52402">
    <property type="entry name" value="Adenine nucleotide alpha hydrolases-like"/>
    <property type="match status" value="1"/>
</dbReference>
<evidence type="ECO:0000313" key="12">
    <source>
        <dbReference type="EMBL" id="RDH44901.1"/>
    </source>
</evidence>
<feature type="binding site" evidence="9">
    <location>
        <position position="101"/>
    </location>
    <ligand>
        <name>L-glutamine</name>
        <dbReference type="ChEBI" id="CHEBI:58359"/>
    </ligand>
</feature>
<dbReference type="InterPro" id="IPR017932">
    <property type="entry name" value="GATase_2_dom"/>
</dbReference>
<dbReference type="GO" id="GO:0005829">
    <property type="term" value="C:cytosol"/>
    <property type="evidence" value="ECO:0007669"/>
    <property type="project" value="TreeGrafter"/>
</dbReference>
<dbReference type="NCBIfam" id="TIGR03108">
    <property type="entry name" value="eps_aminotran_1"/>
    <property type="match status" value="1"/>
</dbReference>
<comment type="caution">
    <text evidence="12">The sequence shown here is derived from an EMBL/GenBank/DDBJ whole genome shotgun (WGS) entry which is preliminary data.</text>
</comment>
<dbReference type="GO" id="GO:0005524">
    <property type="term" value="F:ATP binding"/>
    <property type="evidence" value="ECO:0007669"/>
    <property type="project" value="UniProtKB-KW"/>
</dbReference>
<dbReference type="InterPro" id="IPR033738">
    <property type="entry name" value="AsnB_N"/>
</dbReference>
<dbReference type="PANTHER" id="PTHR43284:SF1">
    <property type="entry name" value="ASPARAGINE SYNTHETASE"/>
    <property type="match status" value="1"/>
</dbReference>
<feature type="binding site" evidence="9">
    <location>
        <begin position="364"/>
        <end position="365"/>
    </location>
    <ligand>
        <name>ATP</name>
        <dbReference type="ChEBI" id="CHEBI:30616"/>
    </ligand>
</feature>
<evidence type="ECO:0000256" key="2">
    <source>
        <dbReference type="ARBA" id="ARBA00005752"/>
    </source>
</evidence>
<dbReference type="Pfam" id="PF13537">
    <property type="entry name" value="GATase_7"/>
    <property type="match status" value="1"/>
</dbReference>
<dbReference type="SUPFAM" id="SSF56235">
    <property type="entry name" value="N-terminal nucleophile aminohydrolases (Ntn hydrolases)"/>
    <property type="match status" value="1"/>
</dbReference>
<gene>
    <name evidence="12" type="ORF">B9G39_16485</name>
</gene>
<keyword evidence="12" id="KW-0808">Transferase</keyword>
<dbReference type="InterPro" id="IPR001962">
    <property type="entry name" value="Asn_synthase"/>
</dbReference>
<evidence type="ECO:0000256" key="1">
    <source>
        <dbReference type="ARBA" id="ARBA00005187"/>
    </source>
</evidence>
<comment type="similarity">
    <text evidence="2">Belongs to the asparagine synthetase family.</text>
</comment>
<dbReference type="EMBL" id="NDXW01000001">
    <property type="protein sequence ID" value="RDH44901.1"/>
    <property type="molecule type" value="Genomic_DNA"/>
</dbReference>
<evidence type="ECO:0000256" key="10">
    <source>
        <dbReference type="PIRSR" id="PIRSR001589-3"/>
    </source>
</evidence>
<dbReference type="GO" id="GO:0004066">
    <property type="term" value="F:asparagine synthase (glutamine-hydrolyzing) activity"/>
    <property type="evidence" value="ECO:0007669"/>
    <property type="project" value="UniProtKB-EC"/>
</dbReference>
<dbReference type="GO" id="GO:0016740">
    <property type="term" value="F:transferase activity"/>
    <property type="evidence" value="ECO:0007669"/>
    <property type="project" value="UniProtKB-KW"/>
</dbReference>
<dbReference type="InterPro" id="IPR014729">
    <property type="entry name" value="Rossmann-like_a/b/a_fold"/>
</dbReference>
<dbReference type="Gene3D" id="3.40.50.620">
    <property type="entry name" value="HUPs"/>
    <property type="match status" value="2"/>
</dbReference>
<keyword evidence="8" id="KW-0028">Amino-acid biosynthesis</keyword>
<name>A0A4V1INU0_9GAMM</name>
<dbReference type="InterPro" id="IPR017539">
    <property type="entry name" value="XrtA_amidotfase"/>
</dbReference>
<reference evidence="12 13" key="1">
    <citation type="submission" date="2017-04" db="EMBL/GenBank/DDBJ databases">
        <title>Draft genome sequence of Zooshikella ganghwensis VG4 isolated from Red Sea sediments.</title>
        <authorList>
            <person name="Rehman Z."/>
            <person name="Alam I."/>
            <person name="Kamau A."/>
            <person name="Bajic V."/>
            <person name="Leiknes T."/>
        </authorList>
    </citation>
    <scope>NUCLEOTIDE SEQUENCE [LARGE SCALE GENOMIC DNA]</scope>
    <source>
        <strain evidence="12 13">VG4</strain>
    </source>
</reference>
<keyword evidence="8" id="KW-0061">Asparagine biosynthesis</keyword>
<protein>
    <recommendedName>
        <fullName evidence="3">asparagine synthase (glutamine-hydrolyzing)</fullName>
        <ecNumber evidence="3">6.3.5.4</ecNumber>
    </recommendedName>
</protein>
<keyword evidence="4 9" id="KW-0547">Nucleotide-binding</keyword>
<comment type="catalytic activity">
    <reaction evidence="7">
        <text>L-aspartate + L-glutamine + ATP + H2O = L-asparagine + L-glutamate + AMP + diphosphate + H(+)</text>
        <dbReference type="Rhea" id="RHEA:12228"/>
        <dbReference type="ChEBI" id="CHEBI:15377"/>
        <dbReference type="ChEBI" id="CHEBI:15378"/>
        <dbReference type="ChEBI" id="CHEBI:29985"/>
        <dbReference type="ChEBI" id="CHEBI:29991"/>
        <dbReference type="ChEBI" id="CHEBI:30616"/>
        <dbReference type="ChEBI" id="CHEBI:33019"/>
        <dbReference type="ChEBI" id="CHEBI:58048"/>
        <dbReference type="ChEBI" id="CHEBI:58359"/>
        <dbReference type="ChEBI" id="CHEBI:456215"/>
        <dbReference type="EC" id="6.3.5.4"/>
    </reaction>
</comment>
<dbReference type="InterPro" id="IPR006426">
    <property type="entry name" value="Asn_synth_AEB"/>
</dbReference>
<dbReference type="RefSeq" id="WP_094787957.1">
    <property type="nucleotide sequence ID" value="NZ_NDXW01000001.1"/>
</dbReference>
<evidence type="ECO:0000313" key="13">
    <source>
        <dbReference type="Proteomes" id="UP000257039"/>
    </source>
</evidence>
<evidence type="ECO:0000259" key="11">
    <source>
        <dbReference type="PROSITE" id="PS51278"/>
    </source>
</evidence>
<dbReference type="InterPro" id="IPR029055">
    <property type="entry name" value="Ntn_hydrolases_N"/>
</dbReference>
<evidence type="ECO:0000256" key="3">
    <source>
        <dbReference type="ARBA" id="ARBA00012737"/>
    </source>
</evidence>
<feature type="active site" description="For GATase activity" evidence="8">
    <location>
        <position position="2"/>
    </location>
</feature>
<dbReference type="NCBIfam" id="TIGR01536">
    <property type="entry name" value="asn_synth_AEB"/>
    <property type="match status" value="1"/>
</dbReference>
<keyword evidence="13" id="KW-1185">Reference proteome</keyword>
<sequence>MCGIAGIFHIKESAAIVDRALLTAMNNTQFHRGPDEGGIHFEPGVGLAHRRLSIIDISTGQQPLFNDDGSVAIVFNGEIYNFQDLRQELITKGYHFKTHSDTETIVYAWIEWGEECVKHLRGMFAFAIWDRNRQQLFIARDRLGIKPLFFATLATGEFMFASELKVLLAHPHLKRDIYLPAIEDYFTFGYIPEPNTIFKDVFKLSPGHTLTLTRGVSEPVIKPYWDVPFTQHPDLIKENTEAQLIEQLRKAIHIRMVSEVPLGAFLSGGVDSSAVVAMMAGLQQDPVNTCSIAFNEADFNESEFAKEVAQQYHTNHWEKTVEVDDFELLDKLALLYDEPYADSSAMPTYRVCELAKQRVTVVLSGDGGDEVFAGYRRYRWHMNEERVRSKLPLGFRKPVFGLLGELYPKADWAPRIFRAKTTFQSLARTSVEAYLHSVSILNDQQRSDLFSDRLKRDLQGYHSIEVFKRHAANCQTDDPLSLIQYLDMKTYLVGDILTKVDRASMAHSLEVRVPFLDHKLIEWSMNVPPSQKLHGQEGKYILKKALEPHLSNNILYRDKMGFAVPVAKWFRGPLKERLKQSVLSEQMLDSGYFNADYLRQLVTQHQSGLRDHSAALWTLSMFEAFLRQVLSADSAVSQVA</sequence>
<dbReference type="AlphaFoldDB" id="A0A4V1INU0"/>
<evidence type="ECO:0000256" key="4">
    <source>
        <dbReference type="ARBA" id="ARBA00022741"/>
    </source>
</evidence>
<evidence type="ECO:0000256" key="5">
    <source>
        <dbReference type="ARBA" id="ARBA00022840"/>
    </source>
</evidence>
<dbReference type="EC" id="6.3.5.4" evidence="3"/>
<accession>A0A4V1INU0</accession>
<dbReference type="CDD" id="cd00712">
    <property type="entry name" value="AsnB"/>
    <property type="match status" value="1"/>
</dbReference>
<feature type="domain" description="Glutamine amidotransferase type-2" evidence="11">
    <location>
        <begin position="2"/>
        <end position="215"/>
    </location>
</feature>
<feature type="site" description="Important for beta-aspartyl-AMP intermediate formation" evidence="10">
    <location>
        <position position="366"/>
    </location>
</feature>
<comment type="pathway">
    <text evidence="1">Amino-acid biosynthesis; L-asparagine biosynthesis; L-asparagine from L-aspartate (L-Gln route): step 1/1.</text>
</comment>
<proteinExistence type="inferred from homology"/>
<keyword evidence="6 8" id="KW-0315">Glutamine amidotransferase</keyword>
<dbReference type="PIRSF" id="PIRSF001589">
    <property type="entry name" value="Asn_synthetase_glu-h"/>
    <property type="match status" value="1"/>
</dbReference>
<dbReference type="CDD" id="cd01991">
    <property type="entry name" value="Asn_synthase_B_C"/>
    <property type="match status" value="1"/>
</dbReference>
<evidence type="ECO:0000256" key="7">
    <source>
        <dbReference type="ARBA" id="ARBA00048741"/>
    </source>
</evidence>
<dbReference type="GO" id="GO:0006529">
    <property type="term" value="P:asparagine biosynthetic process"/>
    <property type="evidence" value="ECO:0007669"/>
    <property type="project" value="UniProtKB-KW"/>
</dbReference>
<dbReference type="Proteomes" id="UP000257039">
    <property type="component" value="Unassembled WGS sequence"/>
</dbReference>
<evidence type="ECO:0000256" key="8">
    <source>
        <dbReference type="PIRSR" id="PIRSR001589-1"/>
    </source>
</evidence>
<dbReference type="InterPro" id="IPR051786">
    <property type="entry name" value="ASN_synthetase/amidase"/>
</dbReference>
<dbReference type="Gene3D" id="3.60.20.10">
    <property type="entry name" value="Glutamine Phosphoribosylpyrophosphate, subunit 1, domain 1"/>
    <property type="match status" value="1"/>
</dbReference>
<dbReference type="PANTHER" id="PTHR43284">
    <property type="entry name" value="ASPARAGINE SYNTHETASE (GLUTAMINE-HYDROLYZING)"/>
    <property type="match status" value="1"/>
</dbReference>